<evidence type="ECO:0000313" key="2">
    <source>
        <dbReference type="EMBL" id="OAQ22571.1"/>
    </source>
</evidence>
<proteinExistence type="predicted"/>
<feature type="non-terminal residue" evidence="2">
    <location>
        <position position="1"/>
    </location>
</feature>
<dbReference type="AlphaFoldDB" id="A0A197JDJ1"/>
<dbReference type="EMBL" id="KV442154">
    <property type="protein sequence ID" value="OAQ22571.1"/>
    <property type="molecule type" value="Genomic_DNA"/>
</dbReference>
<reference evidence="2 3" key="1">
    <citation type="submission" date="2016-05" db="EMBL/GenBank/DDBJ databases">
        <title>Genome sequencing reveals origins of a unique bacterial endosymbiosis in the earliest lineages of terrestrial Fungi.</title>
        <authorList>
            <consortium name="DOE Joint Genome Institute"/>
            <person name="Uehling J."/>
            <person name="Gryganskyi A."/>
            <person name="Hameed K."/>
            <person name="Tschaplinski T."/>
            <person name="Misztal P."/>
            <person name="Wu S."/>
            <person name="Desiro A."/>
            <person name="Vande Pol N."/>
            <person name="Du Z.-Y."/>
            <person name="Zienkiewicz A."/>
            <person name="Zienkiewicz K."/>
            <person name="Morin E."/>
            <person name="Tisserant E."/>
            <person name="Splivallo R."/>
            <person name="Hainaut M."/>
            <person name="Henrissat B."/>
            <person name="Ohm R."/>
            <person name="Kuo A."/>
            <person name="Yan J."/>
            <person name="Lipzen A."/>
            <person name="Nolan M."/>
            <person name="Labutti K."/>
            <person name="Barry K."/>
            <person name="Goldstein A."/>
            <person name="Labbe J."/>
            <person name="Schadt C."/>
            <person name="Tuskan G."/>
            <person name="Grigoriev I."/>
            <person name="Martin F."/>
            <person name="Vilgalys R."/>
            <person name="Bonito G."/>
        </authorList>
    </citation>
    <scope>NUCLEOTIDE SEQUENCE [LARGE SCALE GENOMIC DNA]</scope>
    <source>
        <strain evidence="2 3">AG-77</strain>
    </source>
</reference>
<keyword evidence="3" id="KW-1185">Reference proteome</keyword>
<feature type="transmembrane region" description="Helical" evidence="1">
    <location>
        <begin position="6"/>
        <end position="27"/>
    </location>
</feature>
<organism evidence="2 3">
    <name type="scientific">Linnemannia elongata AG-77</name>
    <dbReference type="NCBI Taxonomy" id="1314771"/>
    <lineage>
        <taxon>Eukaryota</taxon>
        <taxon>Fungi</taxon>
        <taxon>Fungi incertae sedis</taxon>
        <taxon>Mucoromycota</taxon>
        <taxon>Mortierellomycotina</taxon>
        <taxon>Mortierellomycetes</taxon>
        <taxon>Mortierellales</taxon>
        <taxon>Mortierellaceae</taxon>
        <taxon>Linnemannia</taxon>
    </lineage>
</organism>
<dbReference type="OrthoDB" id="2352797at2759"/>
<dbReference type="Proteomes" id="UP000078512">
    <property type="component" value="Unassembled WGS sequence"/>
</dbReference>
<feature type="transmembrane region" description="Helical" evidence="1">
    <location>
        <begin position="47"/>
        <end position="67"/>
    </location>
</feature>
<keyword evidence="1" id="KW-1133">Transmembrane helix</keyword>
<keyword evidence="1" id="KW-0812">Transmembrane</keyword>
<sequence>LHPSLLLTLYPYSVLLFSYSLLILFIIRKIYPILPHSHTQATMRSTFTFLVLILFVSLSIVLSQTSAQTPTPTPTPKPRGNDTISGDFDSMLACMKCLSKAGLSQVPACSNLQDNPAISSVPVDKLDETQRQCYCGLVSSTEWTKSCSSGSTLQQQRCNATIVDTFLQGFAHVRPYVCTVTLSSQKSRAVGGLQAVVVEVSSWMTLAALSVFTVLL</sequence>
<protein>
    <submittedName>
        <fullName evidence="2">Uncharacterized protein</fullName>
    </submittedName>
</protein>
<accession>A0A197JDJ1</accession>
<name>A0A197JDJ1_9FUNG</name>
<evidence type="ECO:0000256" key="1">
    <source>
        <dbReference type="SAM" id="Phobius"/>
    </source>
</evidence>
<keyword evidence="1" id="KW-0472">Membrane</keyword>
<evidence type="ECO:0000313" key="3">
    <source>
        <dbReference type="Proteomes" id="UP000078512"/>
    </source>
</evidence>
<gene>
    <name evidence="2" type="ORF">K457DRAFT_889106</name>
</gene>